<organism evidence="1 2">
    <name type="scientific">Platysternon megacephalum</name>
    <name type="common">big-headed turtle</name>
    <dbReference type="NCBI Taxonomy" id="55544"/>
    <lineage>
        <taxon>Eukaryota</taxon>
        <taxon>Metazoa</taxon>
        <taxon>Chordata</taxon>
        <taxon>Craniata</taxon>
        <taxon>Vertebrata</taxon>
        <taxon>Euteleostomi</taxon>
        <taxon>Archelosauria</taxon>
        <taxon>Testudinata</taxon>
        <taxon>Testudines</taxon>
        <taxon>Cryptodira</taxon>
        <taxon>Durocryptodira</taxon>
        <taxon>Testudinoidea</taxon>
        <taxon>Platysternidae</taxon>
        <taxon>Platysternon</taxon>
    </lineage>
</organism>
<dbReference type="Proteomes" id="UP000297703">
    <property type="component" value="Unassembled WGS sequence"/>
</dbReference>
<gene>
    <name evidence="1" type="ORF">DR999_PMT09002</name>
</gene>
<dbReference type="EMBL" id="QXTE01000072">
    <property type="protein sequence ID" value="TFK08128.1"/>
    <property type="molecule type" value="Genomic_DNA"/>
</dbReference>
<reference evidence="1 2" key="1">
    <citation type="submission" date="2019-04" db="EMBL/GenBank/DDBJ databases">
        <title>Draft genome of the big-headed turtle Platysternon megacephalum.</title>
        <authorList>
            <person name="Gong S."/>
        </authorList>
    </citation>
    <scope>NUCLEOTIDE SEQUENCE [LARGE SCALE GENOMIC DNA]</scope>
    <source>
        <strain evidence="1">DO16091913</strain>
        <tissue evidence="1">Muscle</tissue>
    </source>
</reference>
<evidence type="ECO:0000313" key="2">
    <source>
        <dbReference type="Proteomes" id="UP000297703"/>
    </source>
</evidence>
<protein>
    <submittedName>
        <fullName evidence="1">Heat-stable enterotoxin receptor</fullName>
    </submittedName>
</protein>
<keyword evidence="2" id="KW-1185">Reference proteome</keyword>
<proteinExistence type="predicted"/>
<evidence type="ECO:0000313" key="1">
    <source>
        <dbReference type="EMBL" id="TFK08128.1"/>
    </source>
</evidence>
<name>A0A4D9EKT4_9SAUR</name>
<dbReference type="AlphaFoldDB" id="A0A4D9EKT4"/>
<sequence length="103" mass="11562">MKVISPSSISSAMEVTMQLKSNVEMVLFHMPPTSRWGVMGLFSITVLPLTPPSERLQCAFLEKECIDRKLDCKTVRQASLNGQCAVLLKSVQIKLYLLDPKQH</sequence>
<keyword evidence="1" id="KW-0675">Receptor</keyword>
<reference evidence="1 2" key="2">
    <citation type="submission" date="2019-04" db="EMBL/GenBank/DDBJ databases">
        <title>The genome sequence of big-headed turtle.</title>
        <authorList>
            <person name="Gong S."/>
        </authorList>
    </citation>
    <scope>NUCLEOTIDE SEQUENCE [LARGE SCALE GENOMIC DNA]</scope>
    <source>
        <strain evidence="1">DO16091913</strain>
        <tissue evidence="1">Muscle</tissue>
    </source>
</reference>
<accession>A0A4D9EKT4</accession>
<comment type="caution">
    <text evidence="1">The sequence shown here is derived from an EMBL/GenBank/DDBJ whole genome shotgun (WGS) entry which is preliminary data.</text>
</comment>